<dbReference type="InterPro" id="IPR010610">
    <property type="entry name" value="EryCIII-like_C"/>
</dbReference>
<dbReference type="Gene3D" id="3.40.50.2000">
    <property type="entry name" value="Glycogen Phosphorylase B"/>
    <property type="match status" value="2"/>
</dbReference>
<sequence>MLSLCNSVRQFPSAGAKRDYRDSMAHLLVTAMPFAGHARPMTAVAAALLERGHRVTAYTGAAYADAFDELGCEVVQWRDAQDFDELHVAATFPRVDRPGLLGSFGTLRDLLLGTAAGQLEDIAAAHARDPFDALVGDVMAVGTALAAERLGLPWATISLVPLSLPSQDLPPAGLALRPGQGVMGRVRDRVLRALVPTASRSLDRAWQAVRAQAGLPRGKPFGEALYSPRLVIATGSPLLEWPRGDLPASVEFVGLLAPREAHLDERPLWTETLAGEPRAVVLVTQGTFETDPRELLVPALEGLAHDPVRVVGTTAGVAFPVEVPANARLVDFVPFAAVAPHASVGVTNGGWVGVLEMLSVGVPLVVAGGSLDKPEIAARVAWSGAGIDLRTRQPRPIRVRNAVREVLREPSFRERARAISDEFATLGGATRTATLVEGLLPVQPPERRRTECRSHGDAACDGVSAAP</sequence>
<dbReference type="EMBL" id="LT629734">
    <property type="protein sequence ID" value="SDS34839.1"/>
    <property type="molecule type" value="Genomic_DNA"/>
</dbReference>
<dbReference type="GO" id="GO:0008194">
    <property type="term" value="F:UDP-glycosyltransferase activity"/>
    <property type="evidence" value="ECO:0007669"/>
    <property type="project" value="InterPro"/>
</dbReference>
<protein>
    <submittedName>
        <fullName evidence="3">Glycosyltransferase, MGT family</fullName>
    </submittedName>
</protein>
<dbReference type="PANTHER" id="PTHR48050:SF13">
    <property type="entry name" value="STEROL 3-BETA-GLUCOSYLTRANSFERASE UGT80A2"/>
    <property type="match status" value="1"/>
</dbReference>
<dbReference type="STRING" id="684552.SAMN04489719_2114"/>
<feature type="domain" description="Erythromycin biosynthesis protein CIII-like C-terminal" evidence="2">
    <location>
        <begin position="322"/>
        <end position="425"/>
    </location>
</feature>
<keyword evidence="3" id="KW-0808">Transferase</keyword>
<evidence type="ECO:0000313" key="4">
    <source>
        <dbReference type="Proteomes" id="UP000199649"/>
    </source>
</evidence>
<gene>
    <name evidence="3" type="ORF">SAMN04489719_2114</name>
</gene>
<dbReference type="SUPFAM" id="SSF53756">
    <property type="entry name" value="UDP-Glycosyltransferase/glycogen phosphorylase"/>
    <property type="match status" value="1"/>
</dbReference>
<reference evidence="4" key="1">
    <citation type="submission" date="2016-10" db="EMBL/GenBank/DDBJ databases">
        <authorList>
            <person name="Varghese N."/>
            <person name="Submissions S."/>
        </authorList>
    </citation>
    <scope>NUCLEOTIDE SEQUENCE [LARGE SCALE GENOMIC DNA]</scope>
    <source>
        <strain evidence="4">DSM 22965</strain>
    </source>
</reference>
<evidence type="ECO:0000256" key="1">
    <source>
        <dbReference type="SAM" id="MobiDB-lite"/>
    </source>
</evidence>
<name>A0A1H1RIS0_9MICO</name>
<dbReference type="Proteomes" id="UP000199649">
    <property type="component" value="Chromosome I"/>
</dbReference>
<accession>A0A1H1RIS0</accession>
<evidence type="ECO:0000313" key="3">
    <source>
        <dbReference type="EMBL" id="SDS34839.1"/>
    </source>
</evidence>
<dbReference type="CDD" id="cd03784">
    <property type="entry name" value="GT1_Gtf-like"/>
    <property type="match status" value="1"/>
</dbReference>
<keyword evidence="4" id="KW-1185">Reference proteome</keyword>
<proteinExistence type="predicted"/>
<dbReference type="GO" id="GO:0016758">
    <property type="term" value="F:hexosyltransferase activity"/>
    <property type="evidence" value="ECO:0007669"/>
    <property type="project" value="UniProtKB-ARBA"/>
</dbReference>
<feature type="region of interest" description="Disordered" evidence="1">
    <location>
        <begin position="446"/>
        <end position="467"/>
    </location>
</feature>
<evidence type="ECO:0000259" key="2">
    <source>
        <dbReference type="Pfam" id="PF06722"/>
    </source>
</evidence>
<dbReference type="PANTHER" id="PTHR48050">
    <property type="entry name" value="STEROL 3-BETA-GLUCOSYLTRANSFERASE"/>
    <property type="match status" value="1"/>
</dbReference>
<organism evidence="3 4">
    <name type="scientific">Agrococcus carbonis</name>
    <dbReference type="NCBI Taxonomy" id="684552"/>
    <lineage>
        <taxon>Bacteria</taxon>
        <taxon>Bacillati</taxon>
        <taxon>Actinomycetota</taxon>
        <taxon>Actinomycetes</taxon>
        <taxon>Micrococcales</taxon>
        <taxon>Microbacteriaceae</taxon>
        <taxon>Agrococcus</taxon>
    </lineage>
</organism>
<feature type="compositionally biased region" description="Basic and acidic residues" evidence="1">
    <location>
        <begin position="446"/>
        <end position="458"/>
    </location>
</feature>
<dbReference type="AlphaFoldDB" id="A0A1H1RIS0"/>
<dbReference type="Pfam" id="PF06722">
    <property type="entry name" value="EryCIII-like_C"/>
    <property type="match status" value="1"/>
</dbReference>
<dbReference type="GO" id="GO:0017000">
    <property type="term" value="P:antibiotic biosynthetic process"/>
    <property type="evidence" value="ECO:0007669"/>
    <property type="project" value="UniProtKB-ARBA"/>
</dbReference>
<dbReference type="InterPro" id="IPR050426">
    <property type="entry name" value="Glycosyltransferase_28"/>
</dbReference>
<dbReference type="InterPro" id="IPR002213">
    <property type="entry name" value="UDP_glucos_trans"/>
</dbReference>